<sequence>MAMPIPLPYGPYGSLMPSVNDADERSRQNTNTARPKYWHPNASNGGGSEVQQTTNNRAGYTASSGGEMQQTGQPGYWSNSSSTQIMNNAAPGGMYNSNNNNNSMSNMPIMTNMAATGMGMNMNIGMMMGGPMPGWGGMPMPINMSGWNNDMSSLAAGMTPYVPATGFGWNTALHQPSTKPAPKPPNNRASRSSTPTTKSLPRGKKRPHDSLDSSSPAPPPTEMMKHNPTIDPNTQYDWTPIIDPQTQTLLGYQPSLPVLPSASHSLLPPPSQSSSSSLGGDSTKLALQRRLKLRILQKDLIASGKDPKTAAVEAEVILNRSSSFAPPPLHGSTMPYPIPVAMVPIPMVGQQQQEVKKEVVGSPDKKAR</sequence>
<gene>
    <name evidence="2" type="ORF">HK097_004999</name>
</gene>
<proteinExistence type="predicted"/>
<reference evidence="2" key="1">
    <citation type="submission" date="2020-05" db="EMBL/GenBank/DDBJ databases">
        <title>Phylogenomic resolution of chytrid fungi.</title>
        <authorList>
            <person name="Stajich J.E."/>
            <person name="Amses K."/>
            <person name="Simmons R."/>
            <person name="Seto K."/>
            <person name="Myers J."/>
            <person name="Bonds A."/>
            <person name="Quandt C.A."/>
            <person name="Barry K."/>
            <person name="Liu P."/>
            <person name="Grigoriev I."/>
            <person name="Longcore J.E."/>
            <person name="James T.Y."/>
        </authorList>
    </citation>
    <scope>NUCLEOTIDE SEQUENCE</scope>
    <source>
        <strain evidence="2">JEL0318</strain>
    </source>
</reference>
<dbReference type="EMBL" id="JADGJD010002358">
    <property type="protein sequence ID" value="KAJ3033023.1"/>
    <property type="molecule type" value="Genomic_DNA"/>
</dbReference>
<evidence type="ECO:0000256" key="1">
    <source>
        <dbReference type="SAM" id="MobiDB-lite"/>
    </source>
</evidence>
<feature type="non-terminal residue" evidence="2">
    <location>
        <position position="368"/>
    </location>
</feature>
<keyword evidence="3" id="KW-1185">Reference proteome</keyword>
<dbReference type="AlphaFoldDB" id="A0AAD5S2V9"/>
<evidence type="ECO:0000313" key="2">
    <source>
        <dbReference type="EMBL" id="KAJ3033023.1"/>
    </source>
</evidence>
<feature type="region of interest" description="Disordered" evidence="1">
    <location>
        <begin position="261"/>
        <end position="282"/>
    </location>
</feature>
<protein>
    <submittedName>
        <fullName evidence="2">Uncharacterized protein</fullName>
    </submittedName>
</protein>
<comment type="caution">
    <text evidence="2">The sequence shown here is derived from an EMBL/GenBank/DDBJ whole genome shotgun (WGS) entry which is preliminary data.</text>
</comment>
<feature type="compositionally biased region" description="Polar residues" evidence="1">
    <location>
        <begin position="49"/>
        <end position="83"/>
    </location>
</feature>
<organism evidence="2 3">
    <name type="scientific">Rhizophlyctis rosea</name>
    <dbReference type="NCBI Taxonomy" id="64517"/>
    <lineage>
        <taxon>Eukaryota</taxon>
        <taxon>Fungi</taxon>
        <taxon>Fungi incertae sedis</taxon>
        <taxon>Chytridiomycota</taxon>
        <taxon>Chytridiomycota incertae sedis</taxon>
        <taxon>Chytridiomycetes</taxon>
        <taxon>Rhizophlyctidales</taxon>
        <taxon>Rhizophlyctidaceae</taxon>
        <taxon>Rhizophlyctis</taxon>
    </lineage>
</organism>
<dbReference type="Proteomes" id="UP001212841">
    <property type="component" value="Unassembled WGS sequence"/>
</dbReference>
<feature type="region of interest" description="Disordered" evidence="1">
    <location>
        <begin position="1"/>
        <end position="83"/>
    </location>
</feature>
<accession>A0AAD5S2V9</accession>
<name>A0AAD5S2V9_9FUNG</name>
<feature type="region of interest" description="Disordered" evidence="1">
    <location>
        <begin position="172"/>
        <end position="240"/>
    </location>
</feature>
<evidence type="ECO:0000313" key="3">
    <source>
        <dbReference type="Proteomes" id="UP001212841"/>
    </source>
</evidence>
<feature type="compositionally biased region" description="Polar residues" evidence="1">
    <location>
        <begin position="187"/>
        <end position="199"/>
    </location>
</feature>